<proteinExistence type="predicted"/>
<name>A0ACC0J389_9ERIC</name>
<dbReference type="EMBL" id="CM045758">
    <property type="protein sequence ID" value="KAI8031873.1"/>
    <property type="molecule type" value="Genomic_DNA"/>
</dbReference>
<sequence length="94" mass="10683">MPSQTRRQNQNPQNKPIVLARLRDRKTPRQRQIRLRLPRSRTQEQVHCGIEGDIQGADREVQVASPAEERDGDPDQSSPSKGFTVGSMMMNEST</sequence>
<accession>A0ACC0J389</accession>
<evidence type="ECO:0000313" key="2">
    <source>
        <dbReference type="Proteomes" id="UP001060215"/>
    </source>
</evidence>
<evidence type="ECO:0000313" key="1">
    <source>
        <dbReference type="EMBL" id="KAI8031873.1"/>
    </source>
</evidence>
<keyword evidence="2" id="KW-1185">Reference proteome</keyword>
<comment type="caution">
    <text evidence="1">The sequence shown here is derived from an EMBL/GenBank/DDBJ whole genome shotgun (WGS) entry which is preliminary data.</text>
</comment>
<gene>
    <name evidence="1" type="ORF">LOK49_LG01G01262</name>
</gene>
<reference evidence="1 2" key="1">
    <citation type="journal article" date="2022" name="Plant J.">
        <title>Chromosome-level genome of Camellia lanceoleosa provides a valuable resource for understanding genome evolution and self-incompatibility.</title>
        <authorList>
            <person name="Gong W."/>
            <person name="Xiao S."/>
            <person name="Wang L."/>
            <person name="Liao Z."/>
            <person name="Chang Y."/>
            <person name="Mo W."/>
            <person name="Hu G."/>
            <person name="Li W."/>
            <person name="Zhao G."/>
            <person name="Zhu H."/>
            <person name="Hu X."/>
            <person name="Ji K."/>
            <person name="Xiang X."/>
            <person name="Song Q."/>
            <person name="Yuan D."/>
            <person name="Jin S."/>
            <person name="Zhang L."/>
        </authorList>
    </citation>
    <scope>NUCLEOTIDE SEQUENCE [LARGE SCALE GENOMIC DNA]</scope>
    <source>
        <strain evidence="1">SQ_2022a</strain>
    </source>
</reference>
<protein>
    <submittedName>
        <fullName evidence="1">Uncharacterized protein</fullName>
    </submittedName>
</protein>
<dbReference type="Proteomes" id="UP001060215">
    <property type="component" value="Chromosome 1"/>
</dbReference>
<organism evidence="1 2">
    <name type="scientific">Camellia lanceoleosa</name>
    <dbReference type="NCBI Taxonomy" id="1840588"/>
    <lineage>
        <taxon>Eukaryota</taxon>
        <taxon>Viridiplantae</taxon>
        <taxon>Streptophyta</taxon>
        <taxon>Embryophyta</taxon>
        <taxon>Tracheophyta</taxon>
        <taxon>Spermatophyta</taxon>
        <taxon>Magnoliopsida</taxon>
        <taxon>eudicotyledons</taxon>
        <taxon>Gunneridae</taxon>
        <taxon>Pentapetalae</taxon>
        <taxon>asterids</taxon>
        <taxon>Ericales</taxon>
        <taxon>Theaceae</taxon>
        <taxon>Camellia</taxon>
    </lineage>
</organism>